<accession>A0A423IG16</accession>
<dbReference type="RefSeq" id="WP_123431772.1">
    <property type="nucleotide sequence ID" value="NZ_MOBK01000001.1"/>
</dbReference>
<evidence type="ECO:0000313" key="2">
    <source>
        <dbReference type="Proteomes" id="UP000285636"/>
    </source>
</evidence>
<dbReference type="EMBL" id="MOBK01000001">
    <property type="protein sequence ID" value="RON24379.1"/>
    <property type="molecule type" value="Genomic_DNA"/>
</dbReference>
<comment type="caution">
    <text evidence="1">The sequence shown here is derived from an EMBL/GenBank/DDBJ whole genome shotgun (WGS) entry which is preliminary data.</text>
</comment>
<protein>
    <recommendedName>
        <fullName evidence="3">Com family DNA-binding transcriptional regulator</fullName>
    </recommendedName>
</protein>
<evidence type="ECO:0008006" key="3">
    <source>
        <dbReference type="Google" id="ProtNLM"/>
    </source>
</evidence>
<sequence length="69" mass="7907">MQDIRCGKCSRKLAAATGFIELQIKSPRCRTLSHLKAQSLPQRAASIQNNEFLNAATHPWQPVRRHRRL</sequence>
<proteinExistence type="predicted"/>
<dbReference type="Proteomes" id="UP000285636">
    <property type="component" value="Unassembled WGS sequence"/>
</dbReference>
<dbReference type="InterPro" id="IPR019294">
    <property type="entry name" value="Translation_reg_Com"/>
</dbReference>
<dbReference type="AlphaFoldDB" id="A0A423IG16"/>
<reference evidence="1 2" key="1">
    <citation type="submission" date="2016-10" db="EMBL/GenBank/DDBJ databases">
        <title>Comparative genome analysis of multiple Pseudomonas spp. focuses on biocontrol and plant growth promoting traits.</title>
        <authorList>
            <person name="Tao X.-Y."/>
            <person name="Taylor C.G."/>
        </authorList>
    </citation>
    <scope>NUCLEOTIDE SEQUENCE [LARGE SCALE GENOMIC DNA]</scope>
    <source>
        <strain evidence="1 2">38D7</strain>
    </source>
</reference>
<name>A0A423IG16_9PSED</name>
<dbReference type="Pfam" id="PF10122">
    <property type="entry name" value="Zn_ribbon_Com"/>
    <property type="match status" value="1"/>
</dbReference>
<evidence type="ECO:0000313" key="1">
    <source>
        <dbReference type="EMBL" id="RON24379.1"/>
    </source>
</evidence>
<gene>
    <name evidence="1" type="ORF">BK660_01525</name>
</gene>
<organism evidence="1 2">
    <name type="scientific">Pseudomonas brassicacearum</name>
    <dbReference type="NCBI Taxonomy" id="930166"/>
    <lineage>
        <taxon>Bacteria</taxon>
        <taxon>Pseudomonadati</taxon>
        <taxon>Pseudomonadota</taxon>
        <taxon>Gammaproteobacteria</taxon>
        <taxon>Pseudomonadales</taxon>
        <taxon>Pseudomonadaceae</taxon>
        <taxon>Pseudomonas</taxon>
    </lineage>
</organism>